<dbReference type="SUPFAM" id="SSF52540">
    <property type="entry name" value="P-loop containing nucleoside triphosphate hydrolases"/>
    <property type="match status" value="1"/>
</dbReference>
<proteinExistence type="predicted"/>
<gene>
    <name evidence="3" type="ORF">MAR_001339</name>
</gene>
<keyword evidence="2" id="KW-0342">GTP-binding</keyword>
<protein>
    <submittedName>
        <fullName evidence="3">ARFK-like protein</fullName>
    </submittedName>
</protein>
<keyword evidence="4" id="KW-1185">Reference proteome</keyword>
<evidence type="ECO:0000256" key="2">
    <source>
        <dbReference type="ARBA" id="ARBA00023134"/>
    </source>
</evidence>
<reference evidence="3" key="1">
    <citation type="submission" date="2022-11" db="EMBL/GenBank/DDBJ databases">
        <title>Centuries of genome instability and evolution in soft-shell clam transmissible cancer (bioRxiv).</title>
        <authorList>
            <person name="Hart S.F.M."/>
            <person name="Yonemitsu M.A."/>
            <person name="Giersch R.M."/>
            <person name="Beal B.F."/>
            <person name="Arriagada G."/>
            <person name="Davis B.W."/>
            <person name="Ostrander E.A."/>
            <person name="Goff S.P."/>
            <person name="Metzger M.J."/>
        </authorList>
    </citation>
    <scope>NUCLEOTIDE SEQUENCE</scope>
    <source>
        <strain evidence="3">MELC-2E11</strain>
        <tissue evidence="3">Siphon/mantle</tissue>
    </source>
</reference>
<dbReference type="EMBL" id="CP111022">
    <property type="protein sequence ID" value="WAR19501.1"/>
    <property type="molecule type" value="Genomic_DNA"/>
</dbReference>
<sequence length="129" mass="14850">MALACLTGKTTLLYGWCLPGQETMAAPTQSFNVEMVYGVRNGQMLLMWDISDISRRRQFYHGTEALVYLLDASELSNLQEVQADLRVLLRDHMYSIPSIEKELDLENIAADRKYDWATIRQDEPTTFQL</sequence>
<keyword evidence="1" id="KW-0547">Nucleotide-binding</keyword>
<dbReference type="InterPro" id="IPR006689">
    <property type="entry name" value="Small_GTPase_ARF/SAR"/>
</dbReference>
<dbReference type="InterPro" id="IPR027417">
    <property type="entry name" value="P-loop_NTPase"/>
</dbReference>
<dbReference type="Proteomes" id="UP001164746">
    <property type="component" value="Chromosome 11"/>
</dbReference>
<evidence type="ECO:0000313" key="4">
    <source>
        <dbReference type="Proteomes" id="UP001164746"/>
    </source>
</evidence>
<dbReference type="Pfam" id="PF00025">
    <property type="entry name" value="Arf"/>
    <property type="match status" value="1"/>
</dbReference>
<evidence type="ECO:0000256" key="1">
    <source>
        <dbReference type="ARBA" id="ARBA00022741"/>
    </source>
</evidence>
<organism evidence="3 4">
    <name type="scientific">Mya arenaria</name>
    <name type="common">Soft-shell clam</name>
    <dbReference type="NCBI Taxonomy" id="6604"/>
    <lineage>
        <taxon>Eukaryota</taxon>
        <taxon>Metazoa</taxon>
        <taxon>Spiralia</taxon>
        <taxon>Lophotrochozoa</taxon>
        <taxon>Mollusca</taxon>
        <taxon>Bivalvia</taxon>
        <taxon>Autobranchia</taxon>
        <taxon>Heteroconchia</taxon>
        <taxon>Euheterodonta</taxon>
        <taxon>Imparidentia</taxon>
        <taxon>Neoheterodontei</taxon>
        <taxon>Myida</taxon>
        <taxon>Myoidea</taxon>
        <taxon>Myidae</taxon>
        <taxon>Mya</taxon>
    </lineage>
</organism>
<evidence type="ECO:0000313" key="3">
    <source>
        <dbReference type="EMBL" id="WAR19501.1"/>
    </source>
</evidence>
<accession>A0ABY7FEX1</accession>
<dbReference type="Gene3D" id="3.40.50.300">
    <property type="entry name" value="P-loop containing nucleotide triphosphate hydrolases"/>
    <property type="match status" value="1"/>
</dbReference>
<name>A0ABY7FEX1_MYAAR</name>